<proteinExistence type="predicted"/>
<sequence>MEFEELPGSLPGMSIHHINDNKVRTRHHHTLTLIRKLTEFQAHEAFIAISGG</sequence>
<evidence type="ECO:0000313" key="1">
    <source>
        <dbReference type="EMBL" id="OMO65571.1"/>
    </source>
</evidence>
<keyword evidence="2" id="KW-1185">Reference proteome</keyword>
<comment type="caution">
    <text evidence="1">The sequence shown here is derived from an EMBL/GenBank/DDBJ whole genome shotgun (WGS) entry which is preliminary data.</text>
</comment>
<protein>
    <submittedName>
        <fullName evidence="1">Uncharacterized protein</fullName>
    </submittedName>
</protein>
<organism evidence="1 2">
    <name type="scientific">Corchorus capsularis</name>
    <name type="common">Jute</name>
    <dbReference type="NCBI Taxonomy" id="210143"/>
    <lineage>
        <taxon>Eukaryota</taxon>
        <taxon>Viridiplantae</taxon>
        <taxon>Streptophyta</taxon>
        <taxon>Embryophyta</taxon>
        <taxon>Tracheophyta</taxon>
        <taxon>Spermatophyta</taxon>
        <taxon>Magnoliopsida</taxon>
        <taxon>eudicotyledons</taxon>
        <taxon>Gunneridae</taxon>
        <taxon>Pentapetalae</taxon>
        <taxon>rosids</taxon>
        <taxon>malvids</taxon>
        <taxon>Malvales</taxon>
        <taxon>Malvaceae</taxon>
        <taxon>Grewioideae</taxon>
        <taxon>Apeibeae</taxon>
        <taxon>Corchorus</taxon>
    </lineage>
</organism>
<dbReference type="Proteomes" id="UP000188268">
    <property type="component" value="Unassembled WGS sequence"/>
</dbReference>
<gene>
    <name evidence="1" type="ORF">CCACVL1_21490</name>
</gene>
<dbReference type="AlphaFoldDB" id="A0A1R3H5G9"/>
<evidence type="ECO:0000313" key="2">
    <source>
        <dbReference type="Proteomes" id="UP000188268"/>
    </source>
</evidence>
<accession>A0A1R3H5G9</accession>
<dbReference type="Gramene" id="OMO65571">
    <property type="protein sequence ID" value="OMO65571"/>
    <property type="gene ID" value="CCACVL1_21490"/>
</dbReference>
<reference evidence="1 2" key="1">
    <citation type="submission" date="2013-09" db="EMBL/GenBank/DDBJ databases">
        <title>Corchorus capsularis genome sequencing.</title>
        <authorList>
            <person name="Alam M."/>
            <person name="Haque M.S."/>
            <person name="Islam M.S."/>
            <person name="Emdad E.M."/>
            <person name="Islam M.M."/>
            <person name="Ahmed B."/>
            <person name="Halim A."/>
            <person name="Hossen Q.M.M."/>
            <person name="Hossain M.Z."/>
            <person name="Ahmed R."/>
            <person name="Khan M.M."/>
            <person name="Islam R."/>
            <person name="Rashid M.M."/>
            <person name="Khan S.A."/>
            <person name="Rahman M.S."/>
            <person name="Alam M."/>
        </authorList>
    </citation>
    <scope>NUCLEOTIDE SEQUENCE [LARGE SCALE GENOMIC DNA]</scope>
    <source>
        <strain evidence="2">cv. CVL-1</strain>
        <tissue evidence="1">Whole seedling</tissue>
    </source>
</reference>
<name>A0A1R3H5G9_COCAP</name>
<dbReference type="EMBL" id="AWWV01012619">
    <property type="protein sequence ID" value="OMO65571.1"/>
    <property type="molecule type" value="Genomic_DNA"/>
</dbReference>